<sequence length="959" mass="106524">MTLQSKIFSALFILFLAGGMGLAQDTGTVNGTVYNKDDGSTLPTASVRIVGSDKVVFTDVNGFYNLRGVPAGTYEMIAEFAGFSDMTIEGVEVKAGQITTVNFELGGESLQETIKVVYEVAENNELGIINKRKKSPNVTDGISAEEISRAGGGNAAEAVKKIPGASVVGGKHVYIRGLGDRYTSTHLNGIEMPTPDPDVKSFQADLLPANILDNVVTLKTFTPNKPGNFSGGIIDVGTKAYPPGRTLKINYGTNYIEGSTFNDDYLNYGTSGTDWIGSDNGLRELPSIVNNGDIEIPTLIEARRDEEKAQLLDEISKAFEPVMSPGTSKAPINQSFGVSMGDQIELSGINRLGYMASLSYNRKRTYYDDWERARWKLTEAAASANTLNNQSTFDSEQGKDKVNWGGLVTLNYLAGTNHELGATFVYTQGGESTSEYYVGQWPEQFSTDNAFLESRFLKYSERNLTSSQLRGEHYFPNFLDAKVKWTGAVSTTDLDEPDTRIFTSNFSRRTLNGEEVLIYSITRSIYNNPARYWRELQEDGSNFNLDVDIPLNLWNGQRGTFSFGYAYDKKDRDFTELRFEYQSDANVRYQGDPETFFSPDNVGVIGFDADRGRYTFGNVIQLAPDSRGGNYSGDQEVTAAYVMAQVPINDNLRVITGARLEQTDMFVTNEAEDGQLDEDDVLPSLHFIYKLSDDQNLRISYGRTLARPTFREKAPYSSFDFLADGIFAGNPDLKRTLIDNFDMRWEYFLNSGQLYAISGFYKEFQDPIEKAYNVAFSSEFGEKTFINVEEATVYGVELEARKVVTPLSATNRVSVGGNVSLIKSIVDIPADELALLRNFDPDADDTRELQGQSPYLVNLSVNYDNLNTNTSASIYYNVFGERLDQVGVGAAPDAKEQPRSLVDLIFSQDLGRGLQLKFSAKNLMDDPIEIVQEFKGQDFIQSRYKVGRSYSLSLSFKPF</sequence>
<keyword evidence="5" id="KW-0732">Signal</keyword>
<keyword evidence="9" id="KW-1185">Reference proteome</keyword>
<dbReference type="EMBL" id="CP071793">
    <property type="protein sequence ID" value="QTD50760.1"/>
    <property type="molecule type" value="Genomic_DNA"/>
</dbReference>
<evidence type="ECO:0000256" key="4">
    <source>
        <dbReference type="RuleBase" id="RU003357"/>
    </source>
</evidence>
<proteinExistence type="inferred from homology"/>
<keyword evidence="3" id="KW-0998">Cell outer membrane</keyword>
<evidence type="ECO:0000256" key="2">
    <source>
        <dbReference type="ARBA" id="ARBA00023136"/>
    </source>
</evidence>
<dbReference type="InterPro" id="IPR000531">
    <property type="entry name" value="Beta-barrel_TonB"/>
</dbReference>
<dbReference type="InterPro" id="IPR037066">
    <property type="entry name" value="Plug_dom_sf"/>
</dbReference>
<feature type="domain" description="TonB-dependent receptor plug" evidence="7">
    <location>
        <begin position="133"/>
        <end position="220"/>
    </location>
</feature>
<comment type="subcellular location">
    <subcellularLocation>
        <location evidence="1 4">Cell outer membrane</location>
    </subcellularLocation>
</comment>
<evidence type="ECO:0000256" key="1">
    <source>
        <dbReference type="ARBA" id="ARBA00004442"/>
    </source>
</evidence>
<dbReference type="AlphaFoldDB" id="A0A8A4TMI1"/>
<comment type="similarity">
    <text evidence="4">Belongs to the TonB-dependent receptor family.</text>
</comment>
<dbReference type="PANTHER" id="PTHR40980:SF5">
    <property type="entry name" value="TONB-DEPENDENT RECEPTOR"/>
    <property type="match status" value="1"/>
</dbReference>
<feature type="signal peptide" evidence="5">
    <location>
        <begin position="1"/>
        <end position="23"/>
    </location>
</feature>
<dbReference type="KEGG" id="scor:J3U87_34685"/>
<dbReference type="InterPro" id="IPR013784">
    <property type="entry name" value="Carb-bd-like_fold"/>
</dbReference>
<name>A0A8A4TMI1_SULCO</name>
<dbReference type="GO" id="GO:0030246">
    <property type="term" value="F:carbohydrate binding"/>
    <property type="evidence" value="ECO:0007669"/>
    <property type="project" value="InterPro"/>
</dbReference>
<dbReference type="GO" id="GO:0009279">
    <property type="term" value="C:cell outer membrane"/>
    <property type="evidence" value="ECO:0007669"/>
    <property type="project" value="UniProtKB-SubCell"/>
</dbReference>
<dbReference type="SUPFAM" id="SSF49452">
    <property type="entry name" value="Starch-binding domain-like"/>
    <property type="match status" value="1"/>
</dbReference>
<dbReference type="RefSeq" id="WP_237380736.1">
    <property type="nucleotide sequence ID" value="NZ_CP071793.1"/>
</dbReference>
<evidence type="ECO:0000256" key="5">
    <source>
        <dbReference type="SAM" id="SignalP"/>
    </source>
</evidence>
<dbReference type="Pfam" id="PF00593">
    <property type="entry name" value="TonB_dep_Rec_b-barrel"/>
    <property type="match status" value="1"/>
</dbReference>
<dbReference type="SUPFAM" id="SSF56935">
    <property type="entry name" value="Porins"/>
    <property type="match status" value="1"/>
</dbReference>
<dbReference type="Proteomes" id="UP000663929">
    <property type="component" value="Chromosome"/>
</dbReference>
<dbReference type="Gene3D" id="2.170.130.10">
    <property type="entry name" value="TonB-dependent receptor, plug domain"/>
    <property type="match status" value="1"/>
</dbReference>
<evidence type="ECO:0000313" key="9">
    <source>
        <dbReference type="Proteomes" id="UP000663929"/>
    </source>
</evidence>
<evidence type="ECO:0000256" key="3">
    <source>
        <dbReference type="ARBA" id="ARBA00023237"/>
    </source>
</evidence>
<evidence type="ECO:0000259" key="7">
    <source>
        <dbReference type="Pfam" id="PF07715"/>
    </source>
</evidence>
<accession>A0A8A4TMI1</accession>
<dbReference type="Pfam" id="PF13620">
    <property type="entry name" value="CarboxypepD_reg"/>
    <property type="match status" value="1"/>
</dbReference>
<protein>
    <submittedName>
        <fullName evidence="8">TonB-dependent receptor</fullName>
    </submittedName>
</protein>
<reference evidence="8" key="1">
    <citation type="submission" date="2021-03" db="EMBL/GenBank/DDBJ databases">
        <title>Acanthopleuribacteraceae sp. M133.</title>
        <authorList>
            <person name="Wang G."/>
        </authorList>
    </citation>
    <scope>NUCLEOTIDE SEQUENCE</scope>
    <source>
        <strain evidence="8">M133</strain>
    </source>
</reference>
<evidence type="ECO:0000313" key="8">
    <source>
        <dbReference type="EMBL" id="QTD50760.1"/>
    </source>
</evidence>
<dbReference type="Pfam" id="PF07715">
    <property type="entry name" value="Plug"/>
    <property type="match status" value="1"/>
</dbReference>
<organism evidence="8 9">
    <name type="scientific">Sulfidibacter corallicola</name>
    <dbReference type="NCBI Taxonomy" id="2818388"/>
    <lineage>
        <taxon>Bacteria</taxon>
        <taxon>Pseudomonadati</taxon>
        <taxon>Acidobacteriota</taxon>
        <taxon>Holophagae</taxon>
        <taxon>Acanthopleuribacterales</taxon>
        <taxon>Acanthopleuribacteraceae</taxon>
        <taxon>Sulfidibacter</taxon>
    </lineage>
</organism>
<dbReference type="InterPro" id="IPR012910">
    <property type="entry name" value="Plug_dom"/>
</dbReference>
<keyword evidence="4" id="KW-0798">TonB box</keyword>
<feature type="chain" id="PRO_5035317320" evidence="5">
    <location>
        <begin position="24"/>
        <end position="959"/>
    </location>
</feature>
<dbReference type="Gene3D" id="2.60.40.1120">
    <property type="entry name" value="Carboxypeptidase-like, regulatory domain"/>
    <property type="match status" value="1"/>
</dbReference>
<dbReference type="Gene3D" id="2.40.170.20">
    <property type="entry name" value="TonB-dependent receptor, beta-barrel domain"/>
    <property type="match status" value="1"/>
</dbReference>
<dbReference type="InterPro" id="IPR036942">
    <property type="entry name" value="Beta-barrel_TonB_sf"/>
</dbReference>
<keyword evidence="2 4" id="KW-0472">Membrane</keyword>
<dbReference type="PANTHER" id="PTHR40980">
    <property type="entry name" value="PLUG DOMAIN-CONTAINING PROTEIN"/>
    <property type="match status" value="1"/>
</dbReference>
<keyword evidence="8" id="KW-0675">Receptor</keyword>
<evidence type="ECO:0000259" key="6">
    <source>
        <dbReference type="Pfam" id="PF00593"/>
    </source>
</evidence>
<gene>
    <name evidence="8" type="ORF">J3U87_34685</name>
</gene>
<feature type="domain" description="TonB-dependent receptor-like beta-barrel" evidence="6">
    <location>
        <begin position="492"/>
        <end position="923"/>
    </location>
</feature>